<sequence length="586" mass="66701">MGLQLKTDRIAWTYTSVAIVWNLAIVAALSFLWTHRSQPSLRIRRLPLLFAGILSLHTYGCFVLFLYMMGSNFTCNAEFWIMSIYLPLGIALFHASNSQFLHLASRQKQFAHMSLKEQDPISEKKAQTLSRSRWRKVISGAERADNIERTLIYISIGLAVQFAITLFVFLGSRKFHSFGFFDYTVAGTDVEQREKCSKGWEWWLSIVWQFFWSWIYAPYCLWKSRGINDVHHWRIQTICCCIAGLPASPLWLAALYAPAFESVNEVFPPPVWFSICIFMMEVFAIGFPIADVLKGISLHQETLEAIANWEARRAANGFDSDATEGSFIHHPLSTATTLKSSDRNSISKTSFESQKSDMLTMNALENALRTNAVPLLRFASMKDFSGENVSFLTNLADWRRYWLSAKLSSAQHRHDQFIAATRIYAHFVSDFSEFPINISSKEKKRLQNVFEDAANLLYRHKRGSLASATSDNATPFDNILPTEPKNSFSSTTELQSTVNLDALGRANFRAVSSMREPYIDEVLTDIEVHEDFKETVFDAAESEIKYLVLTNTWPKFVNLGHASSQMSKNVDTERGNAWAKKILCSS</sequence>
<gene>
    <name evidence="2" type="ORF">T440DRAFT_487597</name>
</gene>
<dbReference type="EMBL" id="MU006296">
    <property type="protein sequence ID" value="KAF2853122.1"/>
    <property type="molecule type" value="Genomic_DNA"/>
</dbReference>
<feature type="transmembrane region" description="Helical" evidence="1">
    <location>
        <begin position="151"/>
        <end position="170"/>
    </location>
</feature>
<dbReference type="AlphaFoldDB" id="A0A6A7BCX9"/>
<name>A0A6A7BCX9_9PLEO</name>
<dbReference type="Gene3D" id="1.10.167.10">
    <property type="entry name" value="Regulator of G-protein Signalling 4, domain 2"/>
    <property type="match status" value="1"/>
</dbReference>
<protein>
    <recommendedName>
        <fullName evidence="4">RGS domain-containing protein</fullName>
    </recommendedName>
</protein>
<accession>A0A6A7BCX9</accession>
<dbReference type="SUPFAM" id="SSF48097">
    <property type="entry name" value="Regulator of G-protein signaling, RGS"/>
    <property type="match status" value="1"/>
</dbReference>
<reference evidence="2" key="1">
    <citation type="submission" date="2020-01" db="EMBL/GenBank/DDBJ databases">
        <authorList>
            <consortium name="DOE Joint Genome Institute"/>
            <person name="Haridas S."/>
            <person name="Albert R."/>
            <person name="Binder M."/>
            <person name="Bloem J."/>
            <person name="Labutti K."/>
            <person name="Salamov A."/>
            <person name="Andreopoulos B."/>
            <person name="Baker S.E."/>
            <person name="Barry K."/>
            <person name="Bills G."/>
            <person name="Bluhm B.H."/>
            <person name="Cannon C."/>
            <person name="Castanera R."/>
            <person name="Culley D.E."/>
            <person name="Daum C."/>
            <person name="Ezra D."/>
            <person name="Gonzalez J.B."/>
            <person name="Henrissat B."/>
            <person name="Kuo A."/>
            <person name="Liang C."/>
            <person name="Lipzen A."/>
            <person name="Lutzoni F."/>
            <person name="Magnuson J."/>
            <person name="Mondo S."/>
            <person name="Nolan M."/>
            <person name="Ohm R."/>
            <person name="Pangilinan J."/>
            <person name="Park H.-J."/>
            <person name="Ramirez L."/>
            <person name="Alfaro M."/>
            <person name="Sun H."/>
            <person name="Tritt A."/>
            <person name="Yoshinaga Y."/>
            <person name="Zwiers L.-H."/>
            <person name="Turgeon B.G."/>
            <person name="Goodwin S.B."/>
            <person name="Spatafora J.W."/>
            <person name="Crous P.W."/>
            <person name="Grigoriev I.V."/>
        </authorList>
    </citation>
    <scope>NUCLEOTIDE SEQUENCE</scope>
    <source>
        <strain evidence="2">IPT5</strain>
    </source>
</reference>
<keyword evidence="3" id="KW-1185">Reference proteome</keyword>
<feature type="transmembrane region" description="Helical" evidence="1">
    <location>
        <begin position="233"/>
        <end position="259"/>
    </location>
</feature>
<evidence type="ECO:0000313" key="3">
    <source>
        <dbReference type="Proteomes" id="UP000799423"/>
    </source>
</evidence>
<evidence type="ECO:0008006" key="4">
    <source>
        <dbReference type="Google" id="ProtNLM"/>
    </source>
</evidence>
<feature type="transmembrane region" description="Helical" evidence="1">
    <location>
        <begin position="271"/>
        <end position="290"/>
    </location>
</feature>
<keyword evidence="1" id="KW-0472">Membrane</keyword>
<proteinExistence type="predicted"/>
<organism evidence="2 3">
    <name type="scientific">Plenodomus tracheiphilus IPT5</name>
    <dbReference type="NCBI Taxonomy" id="1408161"/>
    <lineage>
        <taxon>Eukaryota</taxon>
        <taxon>Fungi</taxon>
        <taxon>Dikarya</taxon>
        <taxon>Ascomycota</taxon>
        <taxon>Pezizomycotina</taxon>
        <taxon>Dothideomycetes</taxon>
        <taxon>Pleosporomycetidae</taxon>
        <taxon>Pleosporales</taxon>
        <taxon>Pleosporineae</taxon>
        <taxon>Leptosphaeriaceae</taxon>
        <taxon>Plenodomus</taxon>
    </lineage>
</organism>
<feature type="transmembrane region" description="Helical" evidence="1">
    <location>
        <begin position="46"/>
        <end position="67"/>
    </location>
</feature>
<keyword evidence="1" id="KW-1133">Transmembrane helix</keyword>
<dbReference type="InterPro" id="IPR036305">
    <property type="entry name" value="RGS_sf"/>
</dbReference>
<dbReference type="InterPro" id="IPR044926">
    <property type="entry name" value="RGS_subdomain_2"/>
</dbReference>
<feature type="transmembrane region" description="Helical" evidence="1">
    <location>
        <begin position="202"/>
        <end position="221"/>
    </location>
</feature>
<dbReference type="OrthoDB" id="5313079at2759"/>
<dbReference type="Proteomes" id="UP000799423">
    <property type="component" value="Unassembled WGS sequence"/>
</dbReference>
<feature type="transmembrane region" description="Helical" evidence="1">
    <location>
        <begin position="12"/>
        <end position="34"/>
    </location>
</feature>
<evidence type="ECO:0000256" key="1">
    <source>
        <dbReference type="SAM" id="Phobius"/>
    </source>
</evidence>
<evidence type="ECO:0000313" key="2">
    <source>
        <dbReference type="EMBL" id="KAF2853122.1"/>
    </source>
</evidence>
<keyword evidence="1" id="KW-0812">Transmembrane</keyword>
<feature type="transmembrane region" description="Helical" evidence="1">
    <location>
        <begin position="79"/>
        <end position="96"/>
    </location>
</feature>